<gene>
    <name evidence="2" type="ORF">ACJMK2_028350</name>
</gene>
<dbReference type="Proteomes" id="UP001634394">
    <property type="component" value="Unassembled WGS sequence"/>
</dbReference>
<comment type="caution">
    <text evidence="2">The sequence shown here is derived from an EMBL/GenBank/DDBJ whole genome shotgun (WGS) entry which is preliminary data.</text>
</comment>
<protein>
    <recommendedName>
        <fullName evidence="4">Vitelline membrane outer layer protein 1 homolog</fullName>
    </recommendedName>
</protein>
<sequence length="219" mass="24165">MMTLQIRLLLVFARMYVEAFIVQQGSRVPDAVQSLIVHNGLWYGTWHQPEFCPKGSFANGYRMKIEWDQNGGDDTGLNSIKLRCIYEDGSFAGEVTSWEGSWGTWRPLHICPSIPGELNLLTSFVLKAEPDQGGGDDTGVNAVKFTCRSTSTGSRDIILNNGGDDGPFGHYGSWSVSCRPGSFICGLRTKIENAQGNGDDTALDDVQFYCCNDWALSFK</sequence>
<dbReference type="PANTHER" id="PTHR18841">
    <property type="entry name" value="VITELLINE MEMBRANE OUTER LAYER PROTEIN I-RELATED"/>
    <property type="match status" value="1"/>
</dbReference>
<name>A0ABD3XAR9_SINWO</name>
<keyword evidence="1" id="KW-0732">Signal</keyword>
<feature type="signal peptide" evidence="1">
    <location>
        <begin position="1"/>
        <end position="19"/>
    </location>
</feature>
<proteinExistence type="predicted"/>
<feature type="chain" id="PRO_5044880346" description="Vitelline membrane outer layer protein 1 homolog" evidence="1">
    <location>
        <begin position="20"/>
        <end position="219"/>
    </location>
</feature>
<dbReference type="EMBL" id="JBJQND010000003">
    <property type="protein sequence ID" value="KAL3881968.1"/>
    <property type="molecule type" value="Genomic_DNA"/>
</dbReference>
<dbReference type="Pfam" id="PF03762">
    <property type="entry name" value="VOMI"/>
    <property type="match status" value="1"/>
</dbReference>
<evidence type="ECO:0000256" key="1">
    <source>
        <dbReference type="SAM" id="SignalP"/>
    </source>
</evidence>
<evidence type="ECO:0000313" key="3">
    <source>
        <dbReference type="Proteomes" id="UP001634394"/>
    </source>
</evidence>
<dbReference type="PANTHER" id="PTHR18841:SF0">
    <property type="entry name" value="VITELLINE MEMBRANE OUTER LAYER 1 HOMOLOG A-RELATED"/>
    <property type="match status" value="1"/>
</dbReference>
<dbReference type="InterPro" id="IPR036706">
    <property type="entry name" value="VOMI_sf"/>
</dbReference>
<keyword evidence="3" id="KW-1185">Reference proteome</keyword>
<reference evidence="2 3" key="1">
    <citation type="submission" date="2024-11" db="EMBL/GenBank/DDBJ databases">
        <title>Chromosome-level genome assembly of the freshwater bivalve Anodonta woodiana.</title>
        <authorList>
            <person name="Chen X."/>
        </authorList>
    </citation>
    <scope>NUCLEOTIDE SEQUENCE [LARGE SCALE GENOMIC DNA]</scope>
    <source>
        <strain evidence="2">MN2024</strain>
        <tissue evidence="2">Gills</tissue>
    </source>
</reference>
<dbReference type="Gene3D" id="2.100.10.20">
    <property type="entry name" value="Vitelline membrane outer layer protein I (VOMI)"/>
    <property type="match status" value="1"/>
</dbReference>
<evidence type="ECO:0000313" key="2">
    <source>
        <dbReference type="EMBL" id="KAL3881968.1"/>
    </source>
</evidence>
<dbReference type="SUPFAM" id="SSF51092">
    <property type="entry name" value="Vitelline membrane outer protein-I (VMO-I)"/>
    <property type="match status" value="1"/>
</dbReference>
<organism evidence="2 3">
    <name type="scientific">Sinanodonta woodiana</name>
    <name type="common">Chinese pond mussel</name>
    <name type="synonym">Anodonta woodiana</name>
    <dbReference type="NCBI Taxonomy" id="1069815"/>
    <lineage>
        <taxon>Eukaryota</taxon>
        <taxon>Metazoa</taxon>
        <taxon>Spiralia</taxon>
        <taxon>Lophotrochozoa</taxon>
        <taxon>Mollusca</taxon>
        <taxon>Bivalvia</taxon>
        <taxon>Autobranchia</taxon>
        <taxon>Heteroconchia</taxon>
        <taxon>Palaeoheterodonta</taxon>
        <taxon>Unionida</taxon>
        <taxon>Unionoidea</taxon>
        <taxon>Unionidae</taxon>
        <taxon>Unioninae</taxon>
        <taxon>Sinanodonta</taxon>
    </lineage>
</organism>
<accession>A0ABD3XAR9</accession>
<evidence type="ECO:0008006" key="4">
    <source>
        <dbReference type="Google" id="ProtNLM"/>
    </source>
</evidence>
<dbReference type="InterPro" id="IPR005515">
    <property type="entry name" value="VOMI"/>
</dbReference>
<dbReference type="AlphaFoldDB" id="A0ABD3XAR9"/>